<organism evidence="1 2">
    <name type="scientific">Parthenolecanium corni</name>
    <dbReference type="NCBI Taxonomy" id="536013"/>
    <lineage>
        <taxon>Eukaryota</taxon>
        <taxon>Metazoa</taxon>
        <taxon>Ecdysozoa</taxon>
        <taxon>Arthropoda</taxon>
        <taxon>Hexapoda</taxon>
        <taxon>Insecta</taxon>
        <taxon>Pterygota</taxon>
        <taxon>Neoptera</taxon>
        <taxon>Paraneoptera</taxon>
        <taxon>Hemiptera</taxon>
        <taxon>Sternorrhyncha</taxon>
        <taxon>Coccoidea</taxon>
        <taxon>Coccidae</taxon>
        <taxon>Parthenolecanium</taxon>
    </lineage>
</organism>
<dbReference type="Proteomes" id="UP001367676">
    <property type="component" value="Unassembled WGS sequence"/>
</dbReference>
<evidence type="ECO:0000313" key="1">
    <source>
        <dbReference type="EMBL" id="KAK7576173.1"/>
    </source>
</evidence>
<comment type="caution">
    <text evidence="1">The sequence shown here is derived from an EMBL/GenBank/DDBJ whole genome shotgun (WGS) entry which is preliminary data.</text>
</comment>
<name>A0AAN9TB55_9HEMI</name>
<accession>A0AAN9TB55</accession>
<gene>
    <name evidence="1" type="ORF">V9T40_012459</name>
</gene>
<keyword evidence="2" id="KW-1185">Reference proteome</keyword>
<protein>
    <submittedName>
        <fullName evidence="1">Uncharacterized protein</fullName>
    </submittedName>
</protein>
<dbReference type="EMBL" id="JBBCAQ010000036">
    <property type="protein sequence ID" value="KAK7576173.1"/>
    <property type="molecule type" value="Genomic_DNA"/>
</dbReference>
<dbReference type="AlphaFoldDB" id="A0AAN9TB55"/>
<sequence length="132" mass="15259">MTEEIAFSDWSKRLERSDHNNDLDDENGGESATNSWLPAYGFHQPADLQQAFLQNKAIEFYSNDGLKSSIFHSQFRKKKSSGLLNVETDEITGLVVCKYAVSCREFRRFRVAYLFEWVVRSGKWIKTAKVIL</sequence>
<proteinExistence type="predicted"/>
<reference evidence="1 2" key="1">
    <citation type="submission" date="2024-03" db="EMBL/GenBank/DDBJ databases">
        <title>Adaptation during the transition from Ophiocordyceps entomopathogen to insect associate is accompanied by gene loss and intensified selection.</title>
        <authorList>
            <person name="Ward C.M."/>
            <person name="Onetto C.A."/>
            <person name="Borneman A.R."/>
        </authorList>
    </citation>
    <scope>NUCLEOTIDE SEQUENCE [LARGE SCALE GENOMIC DNA]</scope>
    <source>
        <strain evidence="1">AWRI1</strain>
        <tissue evidence="1">Single Adult Female</tissue>
    </source>
</reference>
<evidence type="ECO:0000313" key="2">
    <source>
        <dbReference type="Proteomes" id="UP001367676"/>
    </source>
</evidence>